<sequence>MLIASECTEPLISLIQSDVGPAVESGVCAFEKLLDNERLVEYTADYDVVDLLVGLVFSGSNNRLIEACISTLIKLGKDRTPCKLDMVKAGIIDNCLELLPTAPIELCSLIAELLCILTNSSVISKSLDAAKIVEPLFLVLLRPDISLWFQHSALQALVNILEKPQSLTTLQLTPSQVIEPLISFLESPSQPIQQLGTELLNHLLAQEHYKQDIMTTNAVVPLVRLAGIGILDLQQTAVKALENISLSWPKAVADASVTTLNHRMHCGNRLHFSTRESTITVALKAFFQESCDPSSAELMTEVGATDALLDLLRSHKCEEPSGRLLESLFNNMRVREMKASKKAIAPLAQYLLDPQTRSQSGKLLAVLALGNLFQREGLARASDSVTA</sequence>
<dbReference type="InterPro" id="IPR016024">
    <property type="entry name" value="ARM-type_fold"/>
</dbReference>
<dbReference type="PANTHER" id="PTHR46369">
    <property type="entry name" value="PROTEIN CELLULOSE SYNTHASE INTERACTIVE 1"/>
    <property type="match status" value="1"/>
</dbReference>
<dbReference type="PANTHER" id="PTHR46369:SF1">
    <property type="entry name" value="PROTEIN CELLULOSE SYNTHASE INTERACTIVE 3"/>
    <property type="match status" value="1"/>
</dbReference>
<dbReference type="SUPFAM" id="SSF48371">
    <property type="entry name" value="ARM repeat"/>
    <property type="match status" value="1"/>
</dbReference>
<protein>
    <recommendedName>
        <fullName evidence="3">ARM repeat superfamily protein</fullName>
    </recommendedName>
</protein>
<dbReference type="GO" id="GO:0010330">
    <property type="term" value="C:cellulose synthase complex"/>
    <property type="evidence" value="ECO:0007669"/>
    <property type="project" value="InterPro"/>
</dbReference>
<evidence type="ECO:0000313" key="2">
    <source>
        <dbReference type="Proteomes" id="UP000823749"/>
    </source>
</evidence>
<comment type="caution">
    <text evidence="1">The sequence shown here is derived from an EMBL/GenBank/DDBJ whole genome shotgun (WGS) entry which is preliminary data.</text>
</comment>
<dbReference type="AlphaFoldDB" id="A0AAV6HJ80"/>
<dbReference type="GO" id="GO:0051211">
    <property type="term" value="P:anisotropic cell growth"/>
    <property type="evidence" value="ECO:0007669"/>
    <property type="project" value="InterPro"/>
</dbReference>
<evidence type="ECO:0000313" key="1">
    <source>
        <dbReference type="EMBL" id="KAG5512991.1"/>
    </source>
</evidence>
<dbReference type="Gene3D" id="1.25.10.10">
    <property type="entry name" value="Leucine-rich Repeat Variant"/>
    <property type="match status" value="1"/>
</dbReference>
<dbReference type="Proteomes" id="UP000823749">
    <property type="component" value="Unassembled WGS sequence"/>
</dbReference>
<reference evidence="1" key="1">
    <citation type="submission" date="2020-08" db="EMBL/GenBank/DDBJ databases">
        <title>Plant Genome Project.</title>
        <authorList>
            <person name="Zhang R.-G."/>
        </authorList>
    </citation>
    <scope>NUCLEOTIDE SEQUENCE</scope>
    <source>
        <strain evidence="1">WSP0</strain>
        <tissue evidence="1">Leaf</tissue>
    </source>
</reference>
<organism evidence="1 2">
    <name type="scientific">Rhododendron griersonianum</name>
    <dbReference type="NCBI Taxonomy" id="479676"/>
    <lineage>
        <taxon>Eukaryota</taxon>
        <taxon>Viridiplantae</taxon>
        <taxon>Streptophyta</taxon>
        <taxon>Embryophyta</taxon>
        <taxon>Tracheophyta</taxon>
        <taxon>Spermatophyta</taxon>
        <taxon>Magnoliopsida</taxon>
        <taxon>eudicotyledons</taxon>
        <taxon>Gunneridae</taxon>
        <taxon>Pentapetalae</taxon>
        <taxon>asterids</taxon>
        <taxon>Ericales</taxon>
        <taxon>Ericaceae</taxon>
        <taxon>Ericoideae</taxon>
        <taxon>Rhodoreae</taxon>
        <taxon>Rhododendron</taxon>
    </lineage>
</organism>
<dbReference type="EMBL" id="JACTNZ010000024">
    <property type="protein sequence ID" value="KAG5512991.1"/>
    <property type="molecule type" value="Genomic_DNA"/>
</dbReference>
<dbReference type="InterPro" id="IPR044297">
    <property type="entry name" value="CSI1/2/3"/>
</dbReference>
<dbReference type="GO" id="GO:0008017">
    <property type="term" value="F:microtubule binding"/>
    <property type="evidence" value="ECO:0007669"/>
    <property type="project" value="InterPro"/>
</dbReference>
<dbReference type="GO" id="GO:2001006">
    <property type="term" value="P:regulation of cellulose biosynthetic process"/>
    <property type="evidence" value="ECO:0007669"/>
    <property type="project" value="InterPro"/>
</dbReference>
<evidence type="ECO:0008006" key="3">
    <source>
        <dbReference type="Google" id="ProtNLM"/>
    </source>
</evidence>
<gene>
    <name evidence="1" type="ORF">RHGRI_038600</name>
</gene>
<dbReference type="InterPro" id="IPR011989">
    <property type="entry name" value="ARM-like"/>
</dbReference>
<keyword evidence="2" id="KW-1185">Reference proteome</keyword>
<name>A0AAV6HJ80_9ERIC</name>
<proteinExistence type="predicted"/>
<accession>A0AAV6HJ80</accession>